<dbReference type="InterPro" id="IPR007112">
    <property type="entry name" value="Expansin/allergen_DPBB_dom"/>
</dbReference>
<gene>
    <name evidence="3" type="ORF">IEQ34_006882</name>
</gene>
<organism evidence="3 4">
    <name type="scientific">Dendrobium chrysotoxum</name>
    <name type="common">Orchid</name>
    <dbReference type="NCBI Taxonomy" id="161865"/>
    <lineage>
        <taxon>Eukaryota</taxon>
        <taxon>Viridiplantae</taxon>
        <taxon>Streptophyta</taxon>
        <taxon>Embryophyta</taxon>
        <taxon>Tracheophyta</taxon>
        <taxon>Spermatophyta</taxon>
        <taxon>Magnoliopsida</taxon>
        <taxon>Liliopsida</taxon>
        <taxon>Asparagales</taxon>
        <taxon>Orchidaceae</taxon>
        <taxon>Epidendroideae</taxon>
        <taxon>Malaxideae</taxon>
        <taxon>Dendrobiinae</taxon>
        <taxon>Dendrobium</taxon>
    </lineage>
</organism>
<evidence type="ECO:0000313" key="4">
    <source>
        <dbReference type="Proteomes" id="UP000775213"/>
    </source>
</evidence>
<dbReference type="InterPro" id="IPR036908">
    <property type="entry name" value="RlpA-like_sf"/>
</dbReference>
<dbReference type="PANTHER" id="PTHR47480">
    <property type="entry name" value="EG45-LIKE DOMAIN CONTAINING PROTEIN"/>
    <property type="match status" value="1"/>
</dbReference>
<dbReference type="Proteomes" id="UP000775213">
    <property type="component" value="Unassembled WGS sequence"/>
</dbReference>
<keyword evidence="4" id="KW-1185">Reference proteome</keyword>
<evidence type="ECO:0000256" key="1">
    <source>
        <dbReference type="SAM" id="SignalP"/>
    </source>
</evidence>
<accession>A0AAV7H5D2</accession>
<dbReference type="EMBL" id="JAGFBR010000007">
    <property type="protein sequence ID" value="KAH0464096.1"/>
    <property type="molecule type" value="Genomic_DNA"/>
</dbReference>
<name>A0AAV7H5D2_DENCH</name>
<comment type="caution">
    <text evidence="3">The sequence shown here is derived from an EMBL/GenBank/DDBJ whole genome shotgun (WGS) entry which is preliminary data.</text>
</comment>
<evidence type="ECO:0000313" key="3">
    <source>
        <dbReference type="EMBL" id="KAH0464096.1"/>
    </source>
</evidence>
<dbReference type="PROSITE" id="PS50842">
    <property type="entry name" value="EXPANSIN_EG45"/>
    <property type="match status" value="1"/>
</dbReference>
<keyword evidence="1" id="KW-0732">Signal</keyword>
<dbReference type="Gene3D" id="2.40.40.10">
    <property type="entry name" value="RlpA-like domain"/>
    <property type="match status" value="1"/>
</dbReference>
<dbReference type="CDD" id="cd22269">
    <property type="entry name" value="DPBB_EG45-like"/>
    <property type="match status" value="1"/>
</dbReference>
<feature type="signal peptide" evidence="1">
    <location>
        <begin position="1"/>
        <end position="21"/>
    </location>
</feature>
<feature type="domain" description="Expansin-like EG45" evidence="2">
    <location>
        <begin position="24"/>
        <end position="133"/>
    </location>
</feature>
<dbReference type="SUPFAM" id="SSF50685">
    <property type="entry name" value="Barwin-like endoglucanases"/>
    <property type="match status" value="1"/>
</dbReference>
<sequence>MSRLLPLFILLVSFLLPLSSADIGTASSYSPPYIPTQCFGNDRSQFPSDGNLAAAGSGIWNNGGACSRRYVVRCLSSQKPAACISDSTVEVTVVDQAAGLGSRQSMAGTTMALSQAAYRRIASLDARAINIEFAPIYEQNFDNILIYNEIYSNTLIKMAKQFFLKKLYGEINHIDLNNIPSHERNTVFYNSFKEKYRVLENIISIIKQNSMNDMSSCEMNRRFYTLEWVLKKYTISRINNGKENFPITDHPLEILLNERNLLKIRRFLYFWVSYSMNNSNLNIQIYLFRKVSTNANVLTFSKDFKNFYLSVPSIIIKKIIISNYSFPRLTI</sequence>
<protein>
    <recommendedName>
        <fullName evidence="2">Expansin-like EG45 domain-containing protein</fullName>
    </recommendedName>
</protein>
<feature type="chain" id="PRO_5043440113" description="Expansin-like EG45 domain-containing protein" evidence="1">
    <location>
        <begin position="22"/>
        <end position="331"/>
    </location>
</feature>
<dbReference type="Pfam" id="PF03330">
    <property type="entry name" value="DPBB_1"/>
    <property type="match status" value="1"/>
</dbReference>
<dbReference type="InterPro" id="IPR009009">
    <property type="entry name" value="RlpA-like_DPBB"/>
</dbReference>
<proteinExistence type="predicted"/>
<reference evidence="3 4" key="1">
    <citation type="journal article" date="2021" name="Hortic Res">
        <title>Chromosome-scale assembly of the Dendrobium chrysotoxum genome enhances the understanding of orchid evolution.</title>
        <authorList>
            <person name="Zhang Y."/>
            <person name="Zhang G.Q."/>
            <person name="Zhang D."/>
            <person name="Liu X.D."/>
            <person name="Xu X.Y."/>
            <person name="Sun W.H."/>
            <person name="Yu X."/>
            <person name="Zhu X."/>
            <person name="Wang Z.W."/>
            <person name="Zhao X."/>
            <person name="Zhong W.Y."/>
            <person name="Chen H."/>
            <person name="Yin W.L."/>
            <person name="Huang T."/>
            <person name="Niu S.C."/>
            <person name="Liu Z.J."/>
        </authorList>
    </citation>
    <scope>NUCLEOTIDE SEQUENCE [LARGE SCALE GENOMIC DNA]</scope>
    <source>
        <strain evidence="3">Lindl</strain>
    </source>
</reference>
<dbReference type="AlphaFoldDB" id="A0AAV7H5D2"/>
<dbReference type="PANTHER" id="PTHR47480:SF1">
    <property type="entry name" value="EG45-LIKE DOMAIN CONTAINING PROTEIN 1"/>
    <property type="match status" value="1"/>
</dbReference>
<evidence type="ECO:0000259" key="2">
    <source>
        <dbReference type="PROSITE" id="PS50842"/>
    </source>
</evidence>